<proteinExistence type="predicted"/>
<feature type="region of interest" description="Disordered" evidence="1">
    <location>
        <begin position="57"/>
        <end position="343"/>
    </location>
</feature>
<feature type="compositionally biased region" description="Basic and acidic residues" evidence="1">
    <location>
        <begin position="77"/>
        <end position="91"/>
    </location>
</feature>
<feature type="compositionally biased region" description="Basic and acidic residues" evidence="1">
    <location>
        <begin position="111"/>
        <end position="131"/>
    </location>
</feature>
<feature type="region of interest" description="Disordered" evidence="1">
    <location>
        <begin position="511"/>
        <end position="556"/>
    </location>
</feature>
<feature type="region of interest" description="Disordered" evidence="1">
    <location>
        <begin position="361"/>
        <end position="389"/>
    </location>
</feature>
<gene>
    <name evidence="2" type="ORF">MYAM1_003849</name>
</gene>
<feature type="compositionally biased region" description="Polar residues" evidence="1">
    <location>
        <begin position="252"/>
        <end position="262"/>
    </location>
</feature>
<feature type="compositionally biased region" description="Polar residues" evidence="1">
    <location>
        <begin position="530"/>
        <end position="542"/>
    </location>
</feature>
<evidence type="ECO:0000313" key="2">
    <source>
        <dbReference type="EMBL" id="WFD01088.1"/>
    </source>
</evidence>
<evidence type="ECO:0000313" key="3">
    <source>
        <dbReference type="Proteomes" id="UP001219567"/>
    </source>
</evidence>
<dbReference type="AlphaFoldDB" id="A0AAJ5YWJ4"/>
<dbReference type="EMBL" id="CP119949">
    <property type="protein sequence ID" value="WFD01088.1"/>
    <property type="molecule type" value="Genomic_DNA"/>
</dbReference>
<accession>A0AAJ5YWJ4</accession>
<feature type="compositionally biased region" description="Low complexity" evidence="1">
    <location>
        <begin position="326"/>
        <end position="343"/>
    </location>
</feature>
<organism evidence="2 3">
    <name type="scientific">Malassezia yamatoensis</name>
    <dbReference type="NCBI Taxonomy" id="253288"/>
    <lineage>
        <taxon>Eukaryota</taxon>
        <taxon>Fungi</taxon>
        <taxon>Dikarya</taxon>
        <taxon>Basidiomycota</taxon>
        <taxon>Ustilaginomycotina</taxon>
        <taxon>Malasseziomycetes</taxon>
        <taxon>Malasseziales</taxon>
        <taxon>Malasseziaceae</taxon>
        <taxon>Malassezia</taxon>
    </lineage>
</organism>
<keyword evidence="3" id="KW-1185">Reference proteome</keyword>
<protein>
    <submittedName>
        <fullName evidence="2">Uncharacterized protein</fullName>
    </submittedName>
</protein>
<feature type="region of interest" description="Disordered" evidence="1">
    <location>
        <begin position="405"/>
        <end position="496"/>
    </location>
</feature>
<reference evidence="2 3" key="1">
    <citation type="submission" date="2023-03" db="EMBL/GenBank/DDBJ databases">
        <title>Mating type loci evolution in Malassezia.</title>
        <authorList>
            <person name="Coelho M.A."/>
        </authorList>
    </citation>
    <scope>NUCLEOTIDE SEQUENCE [LARGE SCALE GENOMIC DNA]</scope>
    <source>
        <strain evidence="2 3">CBS 9725</strain>
    </source>
</reference>
<name>A0AAJ5YWJ4_9BASI</name>
<sequence>MPSLGESHEQVVMGRDREVYDRRTLLSLSQSPLVHVPEALTALEEWYGAWRPYTPRGLPANYHGDLSNKRDARQRRGHDDRHRSEFTEGSRRFPTGKAGLVPASSTSRRTKLNEARKQDEPKEMAWRKTQDTESSDVPEWMANDSQAQRPSAPTPIAASGAGRVDSIQEFKMQMRAKERQQRGEAAEPAESSTAHRAMYQDMANDEDTDSQASRFARFFSPESSRNQEDKTTHTNAMNFDLFSLLQGKKDNSSSASTPQAEPSTAARVTSPALQKTSAVQRAAPAIVSHEQVVGSPSTQPRESMPMRAASQSDWTARKAATPEPVDAAASKASHAASGGPAPSAADLASMQVLMAKLMGGPPSLNASPREMPRRNVGMQDDGSSTHDASMQRAAPPVHSAFYEQMRHSPAHTQQRESPAMHSGMPMSPANGHWASVSGSNTPPRFSHRGPPPGLNAAVHNGAANAHAPPPGLYPGPNTGIQTNWPNRGMYNPPGLPPPPFPPGLLHGPPPPGMQVPPGIPYGMPGGMPPHQSSAQSTPQQAHNAPRWMPPMRQHDV</sequence>
<feature type="compositionally biased region" description="Low complexity" evidence="1">
    <location>
        <begin position="454"/>
        <end position="466"/>
    </location>
</feature>
<evidence type="ECO:0000256" key="1">
    <source>
        <dbReference type="SAM" id="MobiDB-lite"/>
    </source>
</evidence>
<dbReference type="Proteomes" id="UP001219567">
    <property type="component" value="Chromosome 7"/>
</dbReference>
<feature type="compositionally biased region" description="Basic and acidic residues" evidence="1">
    <location>
        <begin position="175"/>
        <end position="185"/>
    </location>
</feature>